<evidence type="ECO:0000256" key="10">
    <source>
        <dbReference type="ARBA" id="ARBA00023136"/>
    </source>
</evidence>
<dbReference type="RefSeq" id="WP_229533514.1">
    <property type="nucleotide sequence ID" value="NZ_JAJHJB010000001.1"/>
</dbReference>
<reference evidence="14" key="1">
    <citation type="submission" date="2021-11" db="EMBL/GenBank/DDBJ databases">
        <title>Description of a new species Pelosinus isolated from the bottom sediments of Lake Baikal.</title>
        <authorList>
            <person name="Zakharyuk A."/>
        </authorList>
    </citation>
    <scope>NUCLEOTIDE SEQUENCE</scope>
    <source>
        <strain evidence="14">Bkl1</strain>
    </source>
</reference>
<dbReference type="PANTHER" id="PTHR45436:SF5">
    <property type="entry name" value="SENSOR HISTIDINE KINASE TRCS"/>
    <property type="match status" value="1"/>
</dbReference>
<evidence type="ECO:0000256" key="9">
    <source>
        <dbReference type="ARBA" id="ARBA00023012"/>
    </source>
</evidence>
<keyword evidence="7 14" id="KW-0418">Kinase</keyword>
<dbReference type="Proteomes" id="UP001165492">
    <property type="component" value="Unassembled WGS sequence"/>
</dbReference>
<dbReference type="Pfam" id="PF02518">
    <property type="entry name" value="HATPase_c"/>
    <property type="match status" value="1"/>
</dbReference>
<proteinExistence type="predicted"/>
<dbReference type="SMART" id="SM00388">
    <property type="entry name" value="HisKA"/>
    <property type="match status" value="1"/>
</dbReference>
<dbReference type="InterPro" id="IPR004358">
    <property type="entry name" value="Sig_transdc_His_kin-like_C"/>
</dbReference>
<protein>
    <recommendedName>
        <fullName evidence="3">histidine kinase</fullName>
        <ecNumber evidence="3">2.7.13.3</ecNumber>
    </recommendedName>
</protein>
<dbReference type="PRINTS" id="PR00344">
    <property type="entry name" value="BCTRLSENSOR"/>
</dbReference>
<evidence type="ECO:0000256" key="3">
    <source>
        <dbReference type="ARBA" id="ARBA00012438"/>
    </source>
</evidence>
<dbReference type="CDD" id="cd06225">
    <property type="entry name" value="HAMP"/>
    <property type="match status" value="1"/>
</dbReference>
<dbReference type="InterPro" id="IPR050428">
    <property type="entry name" value="TCS_sensor_his_kinase"/>
</dbReference>
<keyword evidence="10 11" id="KW-0472">Membrane</keyword>
<keyword evidence="4" id="KW-0597">Phosphoprotein</keyword>
<name>A0ABS8HP15_9FIRM</name>
<dbReference type="Pfam" id="PF00512">
    <property type="entry name" value="HisKA"/>
    <property type="match status" value="1"/>
</dbReference>
<evidence type="ECO:0000313" key="15">
    <source>
        <dbReference type="Proteomes" id="UP001165492"/>
    </source>
</evidence>
<dbReference type="GO" id="GO:0016301">
    <property type="term" value="F:kinase activity"/>
    <property type="evidence" value="ECO:0007669"/>
    <property type="project" value="UniProtKB-KW"/>
</dbReference>
<comment type="catalytic activity">
    <reaction evidence="1">
        <text>ATP + protein L-histidine = ADP + protein N-phospho-L-histidine.</text>
        <dbReference type="EC" id="2.7.13.3"/>
    </reaction>
</comment>
<evidence type="ECO:0000259" key="13">
    <source>
        <dbReference type="PROSITE" id="PS50885"/>
    </source>
</evidence>
<evidence type="ECO:0000256" key="5">
    <source>
        <dbReference type="ARBA" id="ARBA00022679"/>
    </source>
</evidence>
<sequence>MKPLSIKTKITVWYTGLIVLILCIILGILAFSTDRILVFELQRELEDEVYDIVEDIQYVNGTFDFHKLKYFDDGISISIYNREQVLIKGLLPSGFSSSVPLHNNQIQTIQSGEVHWLVYDLYVSTNWPEALWIRGIVSLNASYETRTYILLICVILFPFLALLAAFGGWLITQKAFQPVSLIRKTAADIENSGDLSKRIQLSGSKDEIDDLAQTFDHMLDQLELSFQKERQFTSDASHELRTPLSVILAHTEYGLTQRDNPAETADALQVIQQQAKKMMALVSSLLLLARTDHQSAQLDFETVNLSEIANMVIDELMITAQSKNITIHTAIDDNLIIVADQTSIMRLLLILQNAIRYGRQNGWIKVELHQLKEDVLGSIEDNGIGIASDDLPQIWNRFYQVDPSRKSVEDTSAGLGLSIVKWIIESHGGQISVESLPGQGTLFRFSLPNRSRHYTNKTLKRT</sequence>
<dbReference type="CDD" id="cd00075">
    <property type="entry name" value="HATPase"/>
    <property type="match status" value="1"/>
</dbReference>
<keyword evidence="8 11" id="KW-1133">Transmembrane helix</keyword>
<evidence type="ECO:0000256" key="11">
    <source>
        <dbReference type="SAM" id="Phobius"/>
    </source>
</evidence>
<dbReference type="Pfam" id="PF00672">
    <property type="entry name" value="HAMP"/>
    <property type="match status" value="1"/>
</dbReference>
<keyword evidence="15" id="KW-1185">Reference proteome</keyword>
<gene>
    <name evidence="14" type="ORF">LMF89_01270</name>
</gene>
<dbReference type="InterPro" id="IPR003594">
    <property type="entry name" value="HATPase_dom"/>
</dbReference>
<evidence type="ECO:0000256" key="4">
    <source>
        <dbReference type="ARBA" id="ARBA00022553"/>
    </source>
</evidence>
<feature type="domain" description="Histidine kinase" evidence="12">
    <location>
        <begin position="235"/>
        <end position="451"/>
    </location>
</feature>
<keyword evidence="9" id="KW-0902">Two-component regulatory system</keyword>
<evidence type="ECO:0000256" key="1">
    <source>
        <dbReference type="ARBA" id="ARBA00000085"/>
    </source>
</evidence>
<evidence type="ECO:0000259" key="12">
    <source>
        <dbReference type="PROSITE" id="PS50109"/>
    </source>
</evidence>
<evidence type="ECO:0000256" key="7">
    <source>
        <dbReference type="ARBA" id="ARBA00022777"/>
    </source>
</evidence>
<dbReference type="InterPro" id="IPR036097">
    <property type="entry name" value="HisK_dim/P_sf"/>
</dbReference>
<evidence type="ECO:0000256" key="8">
    <source>
        <dbReference type="ARBA" id="ARBA00022989"/>
    </source>
</evidence>
<dbReference type="InterPro" id="IPR036890">
    <property type="entry name" value="HATPase_C_sf"/>
</dbReference>
<dbReference type="EC" id="2.7.13.3" evidence="3"/>
<dbReference type="Gene3D" id="6.10.340.10">
    <property type="match status" value="1"/>
</dbReference>
<feature type="domain" description="HAMP" evidence="13">
    <location>
        <begin position="173"/>
        <end position="227"/>
    </location>
</feature>
<dbReference type="SUPFAM" id="SSF47384">
    <property type="entry name" value="Homodimeric domain of signal transducing histidine kinase"/>
    <property type="match status" value="1"/>
</dbReference>
<dbReference type="SMART" id="SM00304">
    <property type="entry name" value="HAMP"/>
    <property type="match status" value="1"/>
</dbReference>
<feature type="transmembrane region" description="Helical" evidence="11">
    <location>
        <begin position="148"/>
        <end position="171"/>
    </location>
</feature>
<dbReference type="InterPro" id="IPR005467">
    <property type="entry name" value="His_kinase_dom"/>
</dbReference>
<evidence type="ECO:0000256" key="6">
    <source>
        <dbReference type="ARBA" id="ARBA00022692"/>
    </source>
</evidence>
<dbReference type="InterPro" id="IPR003660">
    <property type="entry name" value="HAMP_dom"/>
</dbReference>
<dbReference type="SUPFAM" id="SSF55874">
    <property type="entry name" value="ATPase domain of HSP90 chaperone/DNA topoisomerase II/histidine kinase"/>
    <property type="match status" value="1"/>
</dbReference>
<keyword evidence="5" id="KW-0808">Transferase</keyword>
<dbReference type="SMART" id="SM00387">
    <property type="entry name" value="HATPase_c"/>
    <property type="match status" value="1"/>
</dbReference>
<dbReference type="EMBL" id="JAJHJB010000001">
    <property type="protein sequence ID" value="MCC5463988.1"/>
    <property type="molecule type" value="Genomic_DNA"/>
</dbReference>
<dbReference type="SUPFAM" id="SSF158472">
    <property type="entry name" value="HAMP domain-like"/>
    <property type="match status" value="1"/>
</dbReference>
<dbReference type="PROSITE" id="PS50109">
    <property type="entry name" value="HIS_KIN"/>
    <property type="match status" value="1"/>
</dbReference>
<dbReference type="CDD" id="cd00082">
    <property type="entry name" value="HisKA"/>
    <property type="match status" value="1"/>
</dbReference>
<dbReference type="PANTHER" id="PTHR45436">
    <property type="entry name" value="SENSOR HISTIDINE KINASE YKOH"/>
    <property type="match status" value="1"/>
</dbReference>
<feature type="transmembrane region" description="Helical" evidence="11">
    <location>
        <begin position="12"/>
        <end position="33"/>
    </location>
</feature>
<evidence type="ECO:0000256" key="2">
    <source>
        <dbReference type="ARBA" id="ARBA00004370"/>
    </source>
</evidence>
<comment type="subcellular location">
    <subcellularLocation>
        <location evidence="2">Membrane</location>
    </subcellularLocation>
</comment>
<accession>A0ABS8HP15</accession>
<keyword evidence="6 11" id="KW-0812">Transmembrane</keyword>
<evidence type="ECO:0000313" key="14">
    <source>
        <dbReference type="EMBL" id="MCC5463988.1"/>
    </source>
</evidence>
<organism evidence="14 15">
    <name type="scientific">Pelosinus baikalensis</name>
    <dbReference type="NCBI Taxonomy" id="2892015"/>
    <lineage>
        <taxon>Bacteria</taxon>
        <taxon>Bacillati</taxon>
        <taxon>Bacillota</taxon>
        <taxon>Negativicutes</taxon>
        <taxon>Selenomonadales</taxon>
        <taxon>Sporomusaceae</taxon>
        <taxon>Pelosinus</taxon>
    </lineage>
</organism>
<dbReference type="InterPro" id="IPR003661">
    <property type="entry name" value="HisK_dim/P_dom"/>
</dbReference>
<dbReference type="Gene3D" id="3.30.565.10">
    <property type="entry name" value="Histidine kinase-like ATPase, C-terminal domain"/>
    <property type="match status" value="1"/>
</dbReference>
<dbReference type="PROSITE" id="PS50885">
    <property type="entry name" value="HAMP"/>
    <property type="match status" value="1"/>
</dbReference>
<comment type="caution">
    <text evidence="14">The sequence shown here is derived from an EMBL/GenBank/DDBJ whole genome shotgun (WGS) entry which is preliminary data.</text>
</comment>
<dbReference type="Gene3D" id="1.10.287.130">
    <property type="match status" value="1"/>
</dbReference>